<proteinExistence type="predicted"/>
<dbReference type="Proteomes" id="UP000322245">
    <property type="component" value="Unassembled WGS sequence"/>
</dbReference>
<name>A0A5D3AHJ4_9TREE</name>
<protein>
    <submittedName>
        <fullName evidence="1">Uncharacterized protein</fullName>
    </submittedName>
</protein>
<keyword evidence="2" id="KW-1185">Reference proteome</keyword>
<dbReference type="AlphaFoldDB" id="A0A5D3AHJ4"/>
<comment type="caution">
    <text evidence="1">The sequence shown here is derived from an EMBL/GenBank/DDBJ whole genome shotgun (WGS) entry which is preliminary data.</text>
</comment>
<gene>
    <name evidence="1" type="ORF">B9479_008384</name>
</gene>
<feature type="non-terminal residue" evidence="1">
    <location>
        <position position="1"/>
    </location>
</feature>
<evidence type="ECO:0000313" key="1">
    <source>
        <dbReference type="EMBL" id="TYJ51067.1"/>
    </source>
</evidence>
<organism evidence="1 2">
    <name type="scientific">Cryptococcus floricola</name>
    <dbReference type="NCBI Taxonomy" id="2591691"/>
    <lineage>
        <taxon>Eukaryota</taxon>
        <taxon>Fungi</taxon>
        <taxon>Dikarya</taxon>
        <taxon>Basidiomycota</taxon>
        <taxon>Agaricomycotina</taxon>
        <taxon>Tremellomycetes</taxon>
        <taxon>Tremellales</taxon>
        <taxon>Cryptococcaceae</taxon>
        <taxon>Cryptococcus</taxon>
    </lineage>
</organism>
<evidence type="ECO:0000313" key="2">
    <source>
        <dbReference type="Proteomes" id="UP000322245"/>
    </source>
</evidence>
<accession>A0A5D3AHJ4</accession>
<sequence length="44" mass="5171">GKAGTLRFWIEERSFTRQDNWGEAQARREVQMMRMVVDDTGTPI</sequence>
<reference evidence="1 2" key="1">
    <citation type="submission" date="2017-05" db="EMBL/GenBank/DDBJ databases">
        <title>The Genome Sequence of Tsuchiyaea wingfieldii DSM 27421.</title>
        <authorList>
            <person name="Cuomo C."/>
            <person name="Passer A."/>
            <person name="Billmyre B."/>
            <person name="Heitman J."/>
        </authorList>
    </citation>
    <scope>NUCLEOTIDE SEQUENCE [LARGE SCALE GENOMIC DNA]</scope>
    <source>
        <strain evidence="1 2">DSM 27421</strain>
    </source>
</reference>
<dbReference type="EMBL" id="NIDF01000551">
    <property type="protein sequence ID" value="TYJ51067.1"/>
    <property type="molecule type" value="Genomic_DNA"/>
</dbReference>